<dbReference type="Proteomes" id="UP001595880">
    <property type="component" value="Unassembled WGS sequence"/>
</dbReference>
<reference evidence="2" key="1">
    <citation type="journal article" date="2019" name="Int. J. Syst. Evol. Microbiol.">
        <title>The Global Catalogue of Microorganisms (GCM) 10K type strain sequencing project: providing services to taxonomists for standard genome sequencing and annotation.</title>
        <authorList>
            <consortium name="The Broad Institute Genomics Platform"/>
            <consortium name="The Broad Institute Genome Sequencing Center for Infectious Disease"/>
            <person name="Wu L."/>
            <person name="Ma J."/>
        </authorList>
    </citation>
    <scope>NUCLEOTIDE SEQUENCE [LARGE SCALE GENOMIC DNA]</scope>
    <source>
        <strain evidence="2">KACC 14058</strain>
    </source>
</reference>
<dbReference type="RefSeq" id="WP_390196337.1">
    <property type="nucleotide sequence ID" value="NZ_JBHSDV010000001.1"/>
</dbReference>
<proteinExistence type="predicted"/>
<protein>
    <submittedName>
        <fullName evidence="1">Uncharacterized protein</fullName>
    </submittedName>
</protein>
<organism evidence="1 2">
    <name type="scientific">Gracilibacillus marinus</name>
    <dbReference type="NCBI Taxonomy" id="630535"/>
    <lineage>
        <taxon>Bacteria</taxon>
        <taxon>Bacillati</taxon>
        <taxon>Bacillota</taxon>
        <taxon>Bacilli</taxon>
        <taxon>Bacillales</taxon>
        <taxon>Bacillaceae</taxon>
        <taxon>Gracilibacillus</taxon>
    </lineage>
</organism>
<accession>A0ABV8VW75</accession>
<dbReference type="EMBL" id="JBHSDV010000001">
    <property type="protein sequence ID" value="MFC4387028.1"/>
    <property type="molecule type" value="Genomic_DNA"/>
</dbReference>
<evidence type="ECO:0000313" key="1">
    <source>
        <dbReference type="EMBL" id="MFC4387028.1"/>
    </source>
</evidence>
<comment type="caution">
    <text evidence="1">The sequence shown here is derived from an EMBL/GenBank/DDBJ whole genome shotgun (WGS) entry which is preliminary data.</text>
</comment>
<sequence length="202" mass="23464">MQLHLLNEQKSYANEHSSVNQIVNEINNRLEDTDYFFSHLVIDNIEVYENAEIYMQDHIESIKNIEVRVKTKQQFFDETLLMEHEYISNIFPPLNQIIEEFYAGPNEATWSKFQMLVDGLQWIAQSNNTIDHAADNKMETAALLSQQQLLNEIFVELMGEVESQDPLAIADILQGEVAVKLEEMQEDISKLMDIRGINHDFS</sequence>
<name>A0ABV8VW75_9BACI</name>
<keyword evidence="2" id="KW-1185">Reference proteome</keyword>
<evidence type="ECO:0000313" key="2">
    <source>
        <dbReference type="Proteomes" id="UP001595880"/>
    </source>
</evidence>
<gene>
    <name evidence="1" type="ORF">ACFOZ1_04310</name>
</gene>